<dbReference type="Proteomes" id="UP001232445">
    <property type="component" value="Unassembled WGS sequence"/>
</dbReference>
<protein>
    <recommendedName>
        <fullName evidence="3">DUF3055 domain-containing protein</fullName>
    </recommendedName>
</protein>
<dbReference type="EMBL" id="JAUSUQ010000006">
    <property type="protein sequence ID" value="MDQ0339129.1"/>
    <property type="molecule type" value="Genomic_DNA"/>
</dbReference>
<dbReference type="Pfam" id="PF11256">
    <property type="entry name" value="SAV0927-like"/>
    <property type="match status" value="1"/>
</dbReference>
<dbReference type="InterPro" id="IPR021415">
    <property type="entry name" value="SAV0927-like"/>
</dbReference>
<reference evidence="1 2" key="1">
    <citation type="submission" date="2023-07" db="EMBL/GenBank/DDBJ databases">
        <title>Genomic Encyclopedia of Type Strains, Phase IV (KMG-IV): sequencing the most valuable type-strain genomes for metagenomic binning, comparative biology and taxonomic classification.</title>
        <authorList>
            <person name="Goeker M."/>
        </authorList>
    </citation>
    <scope>NUCLEOTIDE SEQUENCE [LARGE SCALE GENOMIC DNA]</scope>
    <source>
        <strain evidence="1 2">DSM 17740</strain>
    </source>
</reference>
<sequence length="98" mass="11370">MRHERLYDVSENANVRFVGFASDRARYDFGLVFTNQFFGKPLVICMQTGRSTLLSADEAENVEYLQRTFNISSCEEAEQLSVFFQHAIPRMTVEPEHE</sequence>
<organism evidence="1 2">
    <name type="scientific">Caldalkalibacillus uzonensis</name>
    <dbReference type="NCBI Taxonomy" id="353224"/>
    <lineage>
        <taxon>Bacteria</taxon>
        <taxon>Bacillati</taxon>
        <taxon>Bacillota</taxon>
        <taxon>Bacilli</taxon>
        <taxon>Bacillales</taxon>
        <taxon>Bacillaceae</taxon>
        <taxon>Caldalkalibacillus</taxon>
    </lineage>
</organism>
<evidence type="ECO:0008006" key="3">
    <source>
        <dbReference type="Google" id="ProtNLM"/>
    </source>
</evidence>
<comment type="caution">
    <text evidence="1">The sequence shown here is derived from an EMBL/GenBank/DDBJ whole genome shotgun (WGS) entry which is preliminary data.</text>
</comment>
<gene>
    <name evidence="1" type="ORF">J2S00_001915</name>
</gene>
<keyword evidence="2" id="KW-1185">Reference proteome</keyword>
<dbReference type="RefSeq" id="WP_307338632.1">
    <property type="nucleotide sequence ID" value="NZ_JAUSUQ010000006.1"/>
</dbReference>
<evidence type="ECO:0000313" key="1">
    <source>
        <dbReference type="EMBL" id="MDQ0339129.1"/>
    </source>
</evidence>
<evidence type="ECO:0000313" key="2">
    <source>
        <dbReference type="Proteomes" id="UP001232445"/>
    </source>
</evidence>
<proteinExistence type="predicted"/>
<name>A0ABU0CRT1_9BACI</name>
<accession>A0ABU0CRT1</accession>